<gene>
    <name evidence="1" type="ORF">SARC_15214</name>
</gene>
<dbReference type="EMBL" id="KQ247376">
    <property type="protein sequence ID" value="KNC72233.1"/>
    <property type="molecule type" value="Genomic_DNA"/>
</dbReference>
<evidence type="ECO:0000313" key="2">
    <source>
        <dbReference type="Proteomes" id="UP000054560"/>
    </source>
</evidence>
<dbReference type="Proteomes" id="UP000054560">
    <property type="component" value="Unassembled WGS sequence"/>
</dbReference>
<dbReference type="RefSeq" id="XP_014146135.1">
    <property type="nucleotide sequence ID" value="XM_014290660.1"/>
</dbReference>
<accession>A0A0L0F7Y5</accession>
<sequence length="77" mass="9096">MKDWLHREIEAAEDSPHAWLHLVYEMVRIYNATRNSFTGFSPYFNMTGRDFNGQKRLELQDRFESEKGRQSGTVVLS</sequence>
<evidence type="ECO:0000313" key="1">
    <source>
        <dbReference type="EMBL" id="KNC72233.1"/>
    </source>
</evidence>
<dbReference type="GeneID" id="25915718"/>
<organism evidence="1 2">
    <name type="scientific">Sphaeroforma arctica JP610</name>
    <dbReference type="NCBI Taxonomy" id="667725"/>
    <lineage>
        <taxon>Eukaryota</taxon>
        <taxon>Ichthyosporea</taxon>
        <taxon>Ichthyophonida</taxon>
        <taxon>Sphaeroforma</taxon>
    </lineage>
</organism>
<dbReference type="AlphaFoldDB" id="A0A0L0F7Y5"/>
<proteinExistence type="predicted"/>
<reference evidence="1 2" key="1">
    <citation type="submission" date="2011-02" db="EMBL/GenBank/DDBJ databases">
        <title>The Genome Sequence of Sphaeroforma arctica JP610.</title>
        <authorList>
            <consortium name="The Broad Institute Genome Sequencing Platform"/>
            <person name="Russ C."/>
            <person name="Cuomo C."/>
            <person name="Young S.K."/>
            <person name="Zeng Q."/>
            <person name="Gargeya S."/>
            <person name="Alvarado L."/>
            <person name="Berlin A."/>
            <person name="Chapman S.B."/>
            <person name="Chen Z."/>
            <person name="Freedman E."/>
            <person name="Gellesch M."/>
            <person name="Goldberg J."/>
            <person name="Griggs A."/>
            <person name="Gujja S."/>
            <person name="Heilman E."/>
            <person name="Heiman D."/>
            <person name="Howarth C."/>
            <person name="Mehta T."/>
            <person name="Neiman D."/>
            <person name="Pearson M."/>
            <person name="Roberts A."/>
            <person name="Saif S."/>
            <person name="Shea T."/>
            <person name="Shenoy N."/>
            <person name="Sisk P."/>
            <person name="Stolte C."/>
            <person name="Sykes S."/>
            <person name="White J."/>
            <person name="Yandava C."/>
            <person name="Burger G."/>
            <person name="Gray M.W."/>
            <person name="Holland P.W.H."/>
            <person name="King N."/>
            <person name="Lang F.B.F."/>
            <person name="Roger A.J."/>
            <person name="Ruiz-Trillo I."/>
            <person name="Haas B."/>
            <person name="Nusbaum C."/>
            <person name="Birren B."/>
        </authorList>
    </citation>
    <scope>NUCLEOTIDE SEQUENCE [LARGE SCALE GENOMIC DNA]</scope>
    <source>
        <strain evidence="1 2">JP610</strain>
    </source>
</reference>
<protein>
    <submittedName>
        <fullName evidence="1">Uncharacterized protein</fullName>
    </submittedName>
</protein>
<name>A0A0L0F7Y5_9EUKA</name>
<keyword evidence="2" id="KW-1185">Reference proteome</keyword>